<keyword evidence="1" id="KW-0833">Ubl conjugation pathway</keyword>
<dbReference type="GeneID" id="19878124"/>
<dbReference type="Gene3D" id="3.40.50.720">
    <property type="entry name" value="NAD(P)-binding Rossmann-like Domain"/>
    <property type="match status" value="1"/>
</dbReference>
<evidence type="ECO:0000259" key="2">
    <source>
        <dbReference type="Pfam" id="PF00899"/>
    </source>
</evidence>
<dbReference type="PANTHER" id="PTHR10953">
    <property type="entry name" value="UBIQUITIN-ACTIVATING ENZYME E1"/>
    <property type="match status" value="1"/>
</dbReference>
<evidence type="ECO:0000313" key="4">
    <source>
        <dbReference type="Proteomes" id="UP000011081"/>
    </source>
</evidence>
<dbReference type="Pfam" id="PF00899">
    <property type="entry name" value="ThiF"/>
    <property type="match status" value="1"/>
</dbReference>
<dbReference type="RefSeq" id="XP_008073255.1">
    <property type="nucleotide sequence ID" value="XM_008075064.1"/>
</dbReference>
<dbReference type="InterPro" id="IPR045886">
    <property type="entry name" value="ThiF/MoeB/HesA"/>
</dbReference>
<accession>L2GY22</accession>
<keyword evidence="1" id="KW-0547">Nucleotide-binding</keyword>
<dbReference type="InterPro" id="IPR000594">
    <property type="entry name" value="ThiF_NAD_FAD-bd"/>
</dbReference>
<evidence type="ECO:0000256" key="1">
    <source>
        <dbReference type="RuleBase" id="RU368009"/>
    </source>
</evidence>
<dbReference type="GO" id="GO:0005737">
    <property type="term" value="C:cytoplasm"/>
    <property type="evidence" value="ECO:0007669"/>
    <property type="project" value="TreeGrafter"/>
</dbReference>
<comment type="catalytic activity">
    <reaction evidence="1">
        <text>ATP + [NEDD8 protein] + [E1 NEDD8-activating enzyme]-L-cysteine = AMP + diphosphate + [E1 NEDD8-activating enzyme]-S-[NEDD8 protein]-yl-L-cysteine.</text>
        <dbReference type="EC" id="6.2.1.64"/>
    </reaction>
</comment>
<comment type="function">
    <text evidence="1">Catalytic subunit of the dimeric E1 enzyme, which activates NEDD8.</text>
</comment>
<dbReference type="STRING" id="948595.L2GY22"/>
<dbReference type="GO" id="GO:0005634">
    <property type="term" value="C:nucleus"/>
    <property type="evidence" value="ECO:0007669"/>
    <property type="project" value="TreeGrafter"/>
</dbReference>
<proteinExistence type="inferred from homology"/>
<organism evidence="3 4">
    <name type="scientific">Vavraia culicis (isolate floridensis)</name>
    <name type="common">Microsporidian parasite</name>
    <dbReference type="NCBI Taxonomy" id="948595"/>
    <lineage>
        <taxon>Eukaryota</taxon>
        <taxon>Fungi</taxon>
        <taxon>Fungi incertae sedis</taxon>
        <taxon>Microsporidia</taxon>
        <taxon>Pleistophoridae</taxon>
        <taxon>Vavraia</taxon>
    </lineage>
</organism>
<dbReference type="Proteomes" id="UP000011081">
    <property type="component" value="Unassembled WGS sequence"/>
</dbReference>
<dbReference type="PANTHER" id="PTHR10953:SF6">
    <property type="entry name" value="NEDD8-ACTIVATING ENZYME E1 CATALYTIC SUBUNIT"/>
    <property type="match status" value="1"/>
</dbReference>
<gene>
    <name evidence="3" type="ORF">VCUG_00234</name>
</gene>
<evidence type="ECO:0000313" key="3">
    <source>
        <dbReference type="EMBL" id="ELA48193.1"/>
    </source>
</evidence>
<dbReference type="GO" id="GO:0019781">
    <property type="term" value="F:NEDD8 activating enzyme activity"/>
    <property type="evidence" value="ECO:0007669"/>
    <property type="project" value="UniProtKB-UniRule"/>
</dbReference>
<dbReference type="InterPro" id="IPR035985">
    <property type="entry name" value="Ubiquitin-activating_enz"/>
</dbReference>
<dbReference type="HOGENOM" id="CLU_013325_13_0_1"/>
<comment type="similarity">
    <text evidence="1">Belongs to the ubiquitin-activating E1 family. UBA3 subfamily.</text>
</comment>
<protein>
    <recommendedName>
        <fullName evidence="1">NEDD8-activating enzyme E1 catalytic subunit</fullName>
        <ecNumber evidence="1">6.2.1.64</ecNumber>
    </recommendedName>
</protein>
<dbReference type="GO" id="GO:0005524">
    <property type="term" value="F:ATP binding"/>
    <property type="evidence" value="ECO:0007669"/>
    <property type="project" value="UniProtKB-UniRule"/>
</dbReference>
<keyword evidence="1" id="KW-0067">ATP-binding</keyword>
<dbReference type="EMBL" id="GL877406">
    <property type="protein sequence ID" value="ELA48193.1"/>
    <property type="molecule type" value="Genomic_DNA"/>
</dbReference>
<dbReference type="InParanoid" id="L2GY22"/>
<feature type="domain" description="THIF-type NAD/FAD binding fold" evidence="2">
    <location>
        <begin position="6"/>
        <end position="228"/>
    </location>
</feature>
<dbReference type="GO" id="GO:0045116">
    <property type="term" value="P:protein neddylation"/>
    <property type="evidence" value="ECO:0007669"/>
    <property type="project" value="UniProtKB-UniRule"/>
</dbReference>
<keyword evidence="1" id="KW-0436">Ligase</keyword>
<sequence>MLLQYGCELTVLDNDTVAVTDLNRQFYYRKNDIGRPKVKVLEEYLRRHHGVIIEVINKDVFDVTEFSYDLMFCCFDNIESRMQLNYVAYTNNVPMIDLGIEGLQMHVKKVDFATDRACLYCMKDLYKNKTVFNYCSLKNMNTRNREACIYSMSLKYESINEVIERFNAVNELKTDEFEVRGVTENILPNACYIASLCASMACKMINEQEYDFLYYNGYEAIHFSTTKMDIDPTCILCNFKTQEHKNN</sequence>
<dbReference type="UniPathway" id="UPA00885"/>
<dbReference type="VEuPathDB" id="MicrosporidiaDB:VCUG_00234"/>
<keyword evidence="4" id="KW-1185">Reference proteome</keyword>
<dbReference type="SUPFAM" id="SSF69572">
    <property type="entry name" value="Activating enzymes of the ubiquitin-like proteins"/>
    <property type="match status" value="1"/>
</dbReference>
<dbReference type="EC" id="6.2.1.64" evidence="1"/>
<reference evidence="4" key="1">
    <citation type="submission" date="2011-03" db="EMBL/GenBank/DDBJ databases">
        <title>The genome sequence of Vavraia culicis strain floridensis.</title>
        <authorList>
            <consortium name="The Broad Institute Genome Sequencing Platform"/>
            <person name="Cuomo C."/>
            <person name="Becnel J."/>
            <person name="Sanscrainte N."/>
            <person name="Young S.K."/>
            <person name="Zeng Q."/>
            <person name="Gargeya S."/>
            <person name="Fitzgerald M."/>
            <person name="Haas B."/>
            <person name="Abouelleil A."/>
            <person name="Alvarado L."/>
            <person name="Arachchi H.M."/>
            <person name="Berlin A."/>
            <person name="Chapman S.B."/>
            <person name="Gearin G."/>
            <person name="Goldberg J."/>
            <person name="Griggs A."/>
            <person name="Gujja S."/>
            <person name="Hansen M."/>
            <person name="Heiman D."/>
            <person name="Howarth C."/>
            <person name="Larimer J."/>
            <person name="Lui A."/>
            <person name="MacDonald P.J.P."/>
            <person name="McCowen C."/>
            <person name="Montmayeur A."/>
            <person name="Murphy C."/>
            <person name="Neiman D."/>
            <person name="Pearson M."/>
            <person name="Priest M."/>
            <person name="Roberts A."/>
            <person name="Saif S."/>
            <person name="Shea T."/>
            <person name="Sisk P."/>
            <person name="Stolte C."/>
            <person name="Sykes S."/>
            <person name="Wortman J."/>
            <person name="Nusbaum C."/>
            <person name="Birren B."/>
        </authorList>
    </citation>
    <scope>NUCLEOTIDE SEQUENCE [LARGE SCALE GENOMIC DNA]</scope>
    <source>
        <strain evidence="4">floridensis</strain>
    </source>
</reference>
<dbReference type="OMA" id="NACYIAS"/>
<dbReference type="OrthoDB" id="10255449at2759"/>
<comment type="pathway">
    <text evidence="1">Protein modification; protein neddylation.</text>
</comment>
<dbReference type="AlphaFoldDB" id="L2GY22"/>
<name>L2GY22_VAVCU</name>